<sequence length="187" mass="21683">MSVGSISSGGGGLLTFSVGPAKQRPHQRIGTLSFRTRATFDDGGFVASEEMERRRSFYDLLGVSERGTHSEIKHAYREMARRFHPDVSPPERAEEYTKRFMLVQEAYETLSDPGRRADYDRRRVMGLHRAFSGRGRFDQGLDERSEWKNHWQNQLAELRRSRMNKVAGENMSWAARIRRKNEELSED</sequence>
<accession>A0AAV9BY97</accession>
<dbReference type="Proteomes" id="UP001180020">
    <property type="component" value="Unassembled WGS sequence"/>
</dbReference>
<dbReference type="Gene3D" id="1.10.287.110">
    <property type="entry name" value="DnaJ domain"/>
    <property type="match status" value="1"/>
</dbReference>
<evidence type="ECO:0000259" key="1">
    <source>
        <dbReference type="PROSITE" id="PS50076"/>
    </source>
</evidence>
<dbReference type="PANTHER" id="PTHR45090:SF4">
    <property type="entry name" value="J DOMAIN-CONTAINING PROTEIN"/>
    <property type="match status" value="1"/>
</dbReference>
<keyword evidence="3" id="KW-1185">Reference proteome</keyword>
<evidence type="ECO:0000313" key="2">
    <source>
        <dbReference type="EMBL" id="KAK1281760.1"/>
    </source>
</evidence>
<evidence type="ECO:0000313" key="3">
    <source>
        <dbReference type="Proteomes" id="UP001180020"/>
    </source>
</evidence>
<organism evidence="2 3">
    <name type="scientific">Acorus calamus</name>
    <name type="common">Sweet flag</name>
    <dbReference type="NCBI Taxonomy" id="4465"/>
    <lineage>
        <taxon>Eukaryota</taxon>
        <taxon>Viridiplantae</taxon>
        <taxon>Streptophyta</taxon>
        <taxon>Embryophyta</taxon>
        <taxon>Tracheophyta</taxon>
        <taxon>Spermatophyta</taxon>
        <taxon>Magnoliopsida</taxon>
        <taxon>Liliopsida</taxon>
        <taxon>Acoraceae</taxon>
        <taxon>Acorus</taxon>
    </lineage>
</organism>
<dbReference type="CDD" id="cd06257">
    <property type="entry name" value="DnaJ"/>
    <property type="match status" value="1"/>
</dbReference>
<dbReference type="PRINTS" id="PR00625">
    <property type="entry name" value="JDOMAIN"/>
</dbReference>
<dbReference type="EMBL" id="JAUJYO010000022">
    <property type="protein sequence ID" value="KAK1281760.1"/>
    <property type="molecule type" value="Genomic_DNA"/>
</dbReference>
<dbReference type="SMART" id="SM00271">
    <property type="entry name" value="DnaJ"/>
    <property type="match status" value="1"/>
</dbReference>
<dbReference type="InterPro" id="IPR018253">
    <property type="entry name" value="DnaJ_domain_CS"/>
</dbReference>
<dbReference type="AlphaFoldDB" id="A0AAV9BY97"/>
<dbReference type="InterPro" id="IPR001623">
    <property type="entry name" value="DnaJ_domain"/>
</dbReference>
<name>A0AAV9BY97_ACOCL</name>
<dbReference type="GO" id="GO:0005783">
    <property type="term" value="C:endoplasmic reticulum"/>
    <property type="evidence" value="ECO:0007669"/>
    <property type="project" value="UniProtKB-ARBA"/>
</dbReference>
<dbReference type="PROSITE" id="PS50076">
    <property type="entry name" value="DNAJ_2"/>
    <property type="match status" value="1"/>
</dbReference>
<proteinExistence type="predicted"/>
<dbReference type="PANTHER" id="PTHR45090">
    <property type="entry name" value="CHAPERONE PROTEIN DNAJ 20 CHLOROPLASTIC"/>
    <property type="match status" value="1"/>
</dbReference>
<dbReference type="InterPro" id="IPR036869">
    <property type="entry name" value="J_dom_sf"/>
</dbReference>
<dbReference type="Pfam" id="PF00226">
    <property type="entry name" value="DnaJ"/>
    <property type="match status" value="1"/>
</dbReference>
<reference evidence="2" key="2">
    <citation type="submission" date="2023-06" db="EMBL/GenBank/DDBJ databases">
        <authorList>
            <person name="Ma L."/>
            <person name="Liu K.-W."/>
            <person name="Li Z."/>
            <person name="Hsiao Y.-Y."/>
            <person name="Qi Y."/>
            <person name="Fu T."/>
            <person name="Tang G."/>
            <person name="Zhang D."/>
            <person name="Sun W.-H."/>
            <person name="Liu D.-K."/>
            <person name="Li Y."/>
            <person name="Chen G.-Z."/>
            <person name="Liu X.-D."/>
            <person name="Liao X.-Y."/>
            <person name="Jiang Y.-T."/>
            <person name="Yu X."/>
            <person name="Hao Y."/>
            <person name="Huang J."/>
            <person name="Zhao X.-W."/>
            <person name="Ke S."/>
            <person name="Chen Y.-Y."/>
            <person name="Wu W.-L."/>
            <person name="Hsu J.-L."/>
            <person name="Lin Y.-F."/>
            <person name="Huang M.-D."/>
            <person name="Li C.-Y."/>
            <person name="Huang L."/>
            <person name="Wang Z.-W."/>
            <person name="Zhao X."/>
            <person name="Zhong W.-Y."/>
            <person name="Peng D.-H."/>
            <person name="Ahmad S."/>
            <person name="Lan S."/>
            <person name="Zhang J.-S."/>
            <person name="Tsai W.-C."/>
            <person name="Van De Peer Y."/>
            <person name="Liu Z.-J."/>
        </authorList>
    </citation>
    <scope>NUCLEOTIDE SEQUENCE</scope>
    <source>
        <strain evidence="2">CP</strain>
        <tissue evidence="2">Leaves</tissue>
    </source>
</reference>
<feature type="domain" description="J" evidence="1">
    <location>
        <begin position="56"/>
        <end position="123"/>
    </location>
</feature>
<gene>
    <name evidence="2" type="ORF">QJS10_CPB22g00711</name>
</gene>
<reference evidence="2" key="1">
    <citation type="journal article" date="2023" name="Nat. Commun.">
        <title>Diploid and tetraploid genomes of Acorus and the evolution of monocots.</title>
        <authorList>
            <person name="Ma L."/>
            <person name="Liu K.W."/>
            <person name="Li Z."/>
            <person name="Hsiao Y.Y."/>
            <person name="Qi Y."/>
            <person name="Fu T."/>
            <person name="Tang G.D."/>
            <person name="Zhang D."/>
            <person name="Sun W.H."/>
            <person name="Liu D.K."/>
            <person name="Li Y."/>
            <person name="Chen G.Z."/>
            <person name="Liu X.D."/>
            <person name="Liao X.Y."/>
            <person name="Jiang Y.T."/>
            <person name="Yu X."/>
            <person name="Hao Y."/>
            <person name="Huang J."/>
            <person name="Zhao X.W."/>
            <person name="Ke S."/>
            <person name="Chen Y.Y."/>
            <person name="Wu W.L."/>
            <person name="Hsu J.L."/>
            <person name="Lin Y.F."/>
            <person name="Huang M.D."/>
            <person name="Li C.Y."/>
            <person name="Huang L."/>
            <person name="Wang Z.W."/>
            <person name="Zhao X."/>
            <person name="Zhong W.Y."/>
            <person name="Peng D.H."/>
            <person name="Ahmad S."/>
            <person name="Lan S."/>
            <person name="Zhang J.S."/>
            <person name="Tsai W.C."/>
            <person name="Van de Peer Y."/>
            <person name="Liu Z.J."/>
        </authorList>
    </citation>
    <scope>NUCLEOTIDE SEQUENCE</scope>
    <source>
        <strain evidence="2">CP</strain>
    </source>
</reference>
<protein>
    <recommendedName>
        <fullName evidence="1">J domain-containing protein</fullName>
    </recommendedName>
</protein>
<comment type="caution">
    <text evidence="2">The sequence shown here is derived from an EMBL/GenBank/DDBJ whole genome shotgun (WGS) entry which is preliminary data.</text>
</comment>
<dbReference type="GO" id="GO:0009507">
    <property type="term" value="C:chloroplast"/>
    <property type="evidence" value="ECO:0007669"/>
    <property type="project" value="TreeGrafter"/>
</dbReference>
<dbReference type="SUPFAM" id="SSF46565">
    <property type="entry name" value="Chaperone J-domain"/>
    <property type="match status" value="1"/>
</dbReference>
<dbReference type="InterPro" id="IPR053232">
    <property type="entry name" value="DnaJ_C/III_chloroplastic"/>
</dbReference>
<dbReference type="PROSITE" id="PS00636">
    <property type="entry name" value="DNAJ_1"/>
    <property type="match status" value="1"/>
</dbReference>